<evidence type="ECO:0000313" key="3">
    <source>
        <dbReference type="Proteomes" id="UP001470230"/>
    </source>
</evidence>
<protein>
    <recommendedName>
        <fullName evidence="4">Tetraspanin family protein</fullName>
    </recommendedName>
</protein>
<feature type="transmembrane region" description="Helical" evidence="1">
    <location>
        <begin position="267"/>
        <end position="291"/>
    </location>
</feature>
<comment type="caution">
    <text evidence="2">The sequence shown here is derived from an EMBL/GenBank/DDBJ whole genome shotgun (WGS) entry which is preliminary data.</text>
</comment>
<reference evidence="2 3" key="1">
    <citation type="submission" date="2024-04" db="EMBL/GenBank/DDBJ databases">
        <title>Tritrichomonas musculus Genome.</title>
        <authorList>
            <person name="Alves-Ferreira E."/>
            <person name="Grigg M."/>
            <person name="Lorenzi H."/>
            <person name="Galac M."/>
        </authorList>
    </citation>
    <scope>NUCLEOTIDE SEQUENCE [LARGE SCALE GENOMIC DNA]</scope>
    <source>
        <strain evidence="2 3">EAF2021</strain>
    </source>
</reference>
<evidence type="ECO:0000313" key="2">
    <source>
        <dbReference type="EMBL" id="KAK8867184.1"/>
    </source>
</evidence>
<gene>
    <name evidence="2" type="ORF">M9Y10_010160</name>
</gene>
<accession>A0ABR2IQJ3</accession>
<proteinExistence type="predicted"/>
<feature type="transmembrane region" description="Helical" evidence="1">
    <location>
        <begin position="35"/>
        <end position="53"/>
    </location>
</feature>
<keyword evidence="1" id="KW-0812">Transmembrane</keyword>
<sequence>MARIIWFLIGIISLPTHFAQLIPFLKRKSPPPFGIYFASLMVNLGIAFLIGLVETDIKNQGIDFIIYLSLGIFFYFAGILSTFINICCCCFNTFNNQDGLDQELIAGFDDNNTFQEKIAQNRSFPPNIFVTGEAYHYEYHYRTYLDAQGREVREKITEKVYTYRNQFQLRYASWQEEGNPIRLTEDTSLIHGYIYCEFRFDKEVTNLINSMRQLAYDDCRAHDLLVNVDNHFEVPDMYEKICGTTRAPGEKTPCVTKWIPTLGGVCLVYFLKLFGYSTLVTSCWSSIGIYMRMKLIKHISMKPKNKGGLRCDYMQLDLQAIKTTFHKTNKMDQSDIDTEGLKQNFNSAYKINSNVVSGYDHNGKLNISSNANGADYGEKIEPSFQKQIEISPYSINEEEP</sequence>
<dbReference type="EMBL" id="JAPFFF010000015">
    <property type="protein sequence ID" value="KAK8867184.1"/>
    <property type="molecule type" value="Genomic_DNA"/>
</dbReference>
<keyword evidence="1" id="KW-1133">Transmembrane helix</keyword>
<feature type="transmembrane region" description="Helical" evidence="1">
    <location>
        <begin position="65"/>
        <end position="86"/>
    </location>
</feature>
<name>A0ABR2IQJ3_9EUKA</name>
<organism evidence="2 3">
    <name type="scientific">Tritrichomonas musculus</name>
    <dbReference type="NCBI Taxonomy" id="1915356"/>
    <lineage>
        <taxon>Eukaryota</taxon>
        <taxon>Metamonada</taxon>
        <taxon>Parabasalia</taxon>
        <taxon>Tritrichomonadida</taxon>
        <taxon>Tritrichomonadidae</taxon>
        <taxon>Tritrichomonas</taxon>
    </lineage>
</organism>
<evidence type="ECO:0000256" key="1">
    <source>
        <dbReference type="SAM" id="Phobius"/>
    </source>
</evidence>
<keyword evidence="3" id="KW-1185">Reference proteome</keyword>
<dbReference type="Proteomes" id="UP001470230">
    <property type="component" value="Unassembled WGS sequence"/>
</dbReference>
<keyword evidence="1" id="KW-0472">Membrane</keyword>
<evidence type="ECO:0008006" key="4">
    <source>
        <dbReference type="Google" id="ProtNLM"/>
    </source>
</evidence>